<dbReference type="HOGENOM" id="CLU_1455395_0_0_1"/>
<feature type="compositionally biased region" description="Basic and acidic residues" evidence="1">
    <location>
        <begin position="48"/>
        <end position="75"/>
    </location>
</feature>
<dbReference type="AlphaFoldDB" id="A0A022WAP3"/>
<accession>A0A022WAP3</accession>
<evidence type="ECO:0000313" key="2">
    <source>
        <dbReference type="EMBL" id="EZF55191.1"/>
    </source>
</evidence>
<proteinExistence type="predicted"/>
<organism evidence="2">
    <name type="scientific">Trichophyton rubrum CBS 288.86</name>
    <dbReference type="NCBI Taxonomy" id="1215330"/>
    <lineage>
        <taxon>Eukaryota</taxon>
        <taxon>Fungi</taxon>
        <taxon>Dikarya</taxon>
        <taxon>Ascomycota</taxon>
        <taxon>Pezizomycotina</taxon>
        <taxon>Eurotiomycetes</taxon>
        <taxon>Eurotiomycetidae</taxon>
        <taxon>Onygenales</taxon>
        <taxon>Arthrodermataceae</taxon>
        <taxon>Trichophyton</taxon>
    </lineage>
</organism>
<protein>
    <submittedName>
        <fullName evidence="2">Uncharacterized protein</fullName>
    </submittedName>
</protein>
<feature type="compositionally biased region" description="Polar residues" evidence="1">
    <location>
        <begin position="130"/>
        <end position="150"/>
    </location>
</feature>
<dbReference type="Proteomes" id="UP000023758">
    <property type="component" value="Unassembled WGS sequence"/>
</dbReference>
<sequence length="186" mass="20891">MRGRAVSDDLRGRVRAATRTLSIEGRKEKKDKTRRKKKKKKKKKKTSRSGDDEGEKKAKKDEKRRKEERRRLIIEKKKKKKEKTGRDRQEEGRTRGGSEEGESSAFRRGGGGPFLGCWSPVSAKRAGKSGETSTGDQTAPGQSREVANTLRSRSQRVTCCCMDGRVSGGTAGWTVHTYIRGHVDVR</sequence>
<feature type="compositionally biased region" description="Basic and acidic residues" evidence="1">
    <location>
        <begin position="84"/>
        <end position="98"/>
    </location>
</feature>
<reference evidence="2" key="1">
    <citation type="submission" date="2014-02" db="EMBL/GenBank/DDBJ databases">
        <title>The Genome Sequence of Trichophyton rubrum (morphotype fischeri) CBS 288.86.</title>
        <authorList>
            <consortium name="The Broad Institute Genomics Platform"/>
            <person name="Cuomo C.A."/>
            <person name="White T.C."/>
            <person name="Graser Y."/>
            <person name="Martinez-Rossi N."/>
            <person name="Heitman J."/>
            <person name="Young S.K."/>
            <person name="Zeng Q."/>
            <person name="Gargeya S."/>
            <person name="Abouelleil A."/>
            <person name="Alvarado L."/>
            <person name="Chapman S.B."/>
            <person name="Gainer-Dewar J."/>
            <person name="Goldberg J."/>
            <person name="Griggs A."/>
            <person name="Gujja S."/>
            <person name="Hansen M."/>
            <person name="Howarth C."/>
            <person name="Imamovic A."/>
            <person name="Larimer J."/>
            <person name="Martinez D."/>
            <person name="Murphy C."/>
            <person name="Pearson M.D."/>
            <person name="Persinoti G."/>
            <person name="Poon T."/>
            <person name="Priest M."/>
            <person name="Roberts A.D."/>
            <person name="Saif S."/>
            <person name="Shea T.D."/>
            <person name="Sykes S.N."/>
            <person name="Wortman J."/>
            <person name="Nusbaum C."/>
            <person name="Birren B."/>
        </authorList>
    </citation>
    <scope>NUCLEOTIDE SEQUENCE [LARGE SCALE GENOMIC DNA]</scope>
    <source>
        <strain evidence="2">CBS 288.86</strain>
    </source>
</reference>
<gene>
    <name evidence="2" type="ORF">H103_02198</name>
</gene>
<feature type="compositionally biased region" description="Basic and acidic residues" evidence="1">
    <location>
        <begin position="1"/>
        <end position="12"/>
    </location>
</feature>
<name>A0A022WAP3_TRIRU</name>
<dbReference type="EMBL" id="KK207756">
    <property type="protein sequence ID" value="EZF55191.1"/>
    <property type="molecule type" value="Genomic_DNA"/>
</dbReference>
<feature type="region of interest" description="Disordered" evidence="1">
    <location>
        <begin position="1"/>
        <end position="150"/>
    </location>
</feature>
<feature type="compositionally biased region" description="Basic residues" evidence="1">
    <location>
        <begin position="32"/>
        <end position="47"/>
    </location>
</feature>
<evidence type="ECO:0000256" key="1">
    <source>
        <dbReference type="SAM" id="MobiDB-lite"/>
    </source>
</evidence>